<feature type="compositionally biased region" description="Low complexity" evidence="1">
    <location>
        <begin position="105"/>
        <end position="118"/>
    </location>
</feature>
<reference evidence="2" key="1">
    <citation type="submission" date="2023-10" db="EMBL/GenBank/DDBJ databases">
        <authorList>
            <person name="Chen Y."/>
            <person name="Shah S."/>
            <person name="Dougan E. K."/>
            <person name="Thang M."/>
            <person name="Chan C."/>
        </authorList>
    </citation>
    <scope>NUCLEOTIDE SEQUENCE [LARGE SCALE GENOMIC DNA]</scope>
</reference>
<dbReference type="PANTHER" id="PTHR38758">
    <property type="entry name" value="PUTATIVE-RELATED"/>
    <property type="match status" value="1"/>
</dbReference>
<feature type="region of interest" description="Disordered" evidence="1">
    <location>
        <begin position="607"/>
        <end position="640"/>
    </location>
</feature>
<organism evidence="2 3">
    <name type="scientific">Prorocentrum cordatum</name>
    <dbReference type="NCBI Taxonomy" id="2364126"/>
    <lineage>
        <taxon>Eukaryota</taxon>
        <taxon>Sar</taxon>
        <taxon>Alveolata</taxon>
        <taxon>Dinophyceae</taxon>
        <taxon>Prorocentrales</taxon>
        <taxon>Prorocentraceae</taxon>
        <taxon>Prorocentrum</taxon>
    </lineage>
</organism>
<feature type="region of interest" description="Disordered" evidence="1">
    <location>
        <begin position="478"/>
        <end position="497"/>
    </location>
</feature>
<feature type="region of interest" description="Disordered" evidence="1">
    <location>
        <begin position="538"/>
        <end position="589"/>
    </location>
</feature>
<feature type="region of interest" description="Disordered" evidence="1">
    <location>
        <begin position="895"/>
        <end position="935"/>
    </location>
</feature>
<feature type="compositionally biased region" description="Polar residues" evidence="1">
    <location>
        <begin position="545"/>
        <end position="556"/>
    </location>
</feature>
<dbReference type="PANTHER" id="PTHR38758:SF1">
    <property type="entry name" value="PROTEIN, PUTATIVE-RELATED"/>
    <property type="match status" value="1"/>
</dbReference>
<feature type="compositionally biased region" description="Polar residues" evidence="1">
    <location>
        <begin position="896"/>
        <end position="912"/>
    </location>
</feature>
<dbReference type="EMBL" id="CAUYUJ010016538">
    <property type="protein sequence ID" value="CAK0866464.1"/>
    <property type="molecule type" value="Genomic_DNA"/>
</dbReference>
<feature type="region of interest" description="Disordered" evidence="1">
    <location>
        <begin position="503"/>
        <end position="525"/>
    </location>
</feature>
<name>A0ABN9V1I3_9DINO</name>
<proteinExistence type="predicted"/>
<keyword evidence="3" id="KW-1185">Reference proteome</keyword>
<feature type="region of interest" description="Disordered" evidence="1">
    <location>
        <begin position="62"/>
        <end position="118"/>
    </location>
</feature>
<dbReference type="Proteomes" id="UP001189429">
    <property type="component" value="Unassembled WGS sequence"/>
</dbReference>
<feature type="compositionally biased region" description="Polar residues" evidence="1">
    <location>
        <begin position="93"/>
        <end position="102"/>
    </location>
</feature>
<protein>
    <submittedName>
        <fullName evidence="2">Uncharacterized protein</fullName>
    </submittedName>
</protein>
<comment type="caution">
    <text evidence="2">The sequence shown here is derived from an EMBL/GenBank/DDBJ whole genome shotgun (WGS) entry which is preliminary data.</text>
</comment>
<feature type="compositionally biased region" description="Low complexity" evidence="1">
    <location>
        <begin position="478"/>
        <end position="495"/>
    </location>
</feature>
<feature type="region of interest" description="Disordered" evidence="1">
    <location>
        <begin position="199"/>
        <end position="240"/>
    </location>
</feature>
<evidence type="ECO:0000256" key="1">
    <source>
        <dbReference type="SAM" id="MobiDB-lite"/>
    </source>
</evidence>
<feature type="compositionally biased region" description="Low complexity" evidence="1">
    <location>
        <begin position="429"/>
        <end position="439"/>
    </location>
</feature>
<accession>A0ABN9V1I3</accession>
<feature type="region of interest" description="Disordered" evidence="1">
    <location>
        <begin position="415"/>
        <end position="459"/>
    </location>
</feature>
<sequence>MAAWASTPSIGPGAMLAWAQAKLNDLTSACACPQTDGFCANEFCDVEGDQDNPHIERFNRAAEAVEDPSQLRTPRTAATGCGVPSPKSPWPHRQSSTGSAFTDVSEPAAATPPRAALSAARPSSWAAVAAPGGGKRPCARERAASIERRAREKDGAKHAADEAALRLAEDAARLAAEETARRTAEETARRLAEDAARLAAEEATRRTTAEKEEEVRRLAEEAARRTLEEQEDARQAAEDEARLAAEAAARLAAEERARLEAEESARLAAEESARLASAEEAARLAAEAAARLAAEERARHAAEEAAQRRAAEDVARRLLEGIARRVAEEVAAAQLAAVAAEGEAAVLERAARATEEGESWSLEDSVRHLRIGSGDSLHVNAEAVVYHLPDRDPASGTPDFRPVVSDGTQASTSPCYFFDQASSPKEEAASAGPAAAPAPDIVATHLPDQDPDLTMDLSLTPPCDAAAALATPVPQRPVVATAASDSEASTASVESGGLQPLEAASATSAEVSAAPGSARRASPLERKLGAAGFRWAEAAGDATGSKPSPRTQQGSIQERMKAYQSAAASAPQSPPTLGGSSAPGSARCPVPSARRLGVVAAAKELVEKQQQEQEQQQLHAAEKSRSRRSPSPARQPSKVSWVLSGVMEQRVLKTGLLRLHRMLCSDGQASELELPSCADGSAKVRQGKNFLLRLLGDQLEFKSCSQSDVSSAQADLRHLTSEQLLRIRAQTLDFATQSSSHSAHLSFLEMVDRQLFAKFARRCLPAGVAEDARLEVLHAAGLRIVLVLGAEELLATGWGRQADPAAEPLPMPSCWVLPLVPADWPGECQMAAFSSARLRLEALPGERPDLSGQVAPGERVALVCDRSSGQGVNRVLHWEISALDPTVEDVIDELAQQGSTNARQEQSKSLANELSAALARRPRPPEAAAKIVPRQ</sequence>
<gene>
    <name evidence="2" type="ORF">PCOR1329_LOCUS53642</name>
</gene>
<evidence type="ECO:0000313" key="3">
    <source>
        <dbReference type="Proteomes" id="UP001189429"/>
    </source>
</evidence>
<feature type="compositionally biased region" description="Low complexity" evidence="1">
    <location>
        <begin position="503"/>
        <end position="521"/>
    </location>
</feature>
<evidence type="ECO:0000313" key="2">
    <source>
        <dbReference type="EMBL" id="CAK0866464.1"/>
    </source>
</evidence>